<organism evidence="1 2">
    <name type="scientific">Clostridium bovifaecis</name>
    <dbReference type="NCBI Taxonomy" id="2184719"/>
    <lineage>
        <taxon>Bacteria</taxon>
        <taxon>Bacillati</taxon>
        <taxon>Bacillota</taxon>
        <taxon>Clostridia</taxon>
        <taxon>Eubacteriales</taxon>
        <taxon>Clostridiaceae</taxon>
        <taxon>Clostridium</taxon>
    </lineage>
</organism>
<name>A0A6I6F738_9CLOT</name>
<protein>
    <submittedName>
        <fullName evidence="1">Uncharacterized protein</fullName>
    </submittedName>
</protein>
<proteinExistence type="predicted"/>
<evidence type="ECO:0000313" key="1">
    <source>
        <dbReference type="EMBL" id="QGU96128.1"/>
    </source>
</evidence>
<reference evidence="1 2" key="1">
    <citation type="submission" date="2019-12" db="EMBL/GenBank/DDBJ databases">
        <title>Genome sequenceing of Clostridium bovifaecis.</title>
        <authorList>
            <person name="Yao Y."/>
        </authorList>
    </citation>
    <scope>NUCLEOTIDE SEQUENCE [LARGE SCALE GENOMIC DNA]</scope>
    <source>
        <strain evidence="1 2">BXX</strain>
    </source>
</reference>
<dbReference type="Proteomes" id="UP000422764">
    <property type="component" value="Chromosome"/>
</dbReference>
<accession>A0A6I6F738</accession>
<dbReference type="EMBL" id="CP046522">
    <property type="protein sequence ID" value="QGU96128.1"/>
    <property type="molecule type" value="Genomic_DNA"/>
</dbReference>
<keyword evidence="2" id="KW-1185">Reference proteome</keyword>
<sequence>MSVEVTVKSEKITWIRYLETHNLQLGIKESVANVLVNAGGKNKGTDPLYDIVTNLLAVCPHLYLS</sequence>
<dbReference type="AlphaFoldDB" id="A0A6I6F738"/>
<evidence type="ECO:0000313" key="2">
    <source>
        <dbReference type="Proteomes" id="UP000422764"/>
    </source>
</evidence>
<gene>
    <name evidence="1" type="ORF">GOM49_14410</name>
</gene>